<accession>A0A9P1BUB3</accession>
<dbReference type="EMBL" id="CAMXCT030000501">
    <property type="protein sequence ID" value="CAL4766931.1"/>
    <property type="molecule type" value="Genomic_DNA"/>
</dbReference>
<organism evidence="1">
    <name type="scientific">Cladocopium goreaui</name>
    <dbReference type="NCBI Taxonomy" id="2562237"/>
    <lineage>
        <taxon>Eukaryota</taxon>
        <taxon>Sar</taxon>
        <taxon>Alveolata</taxon>
        <taxon>Dinophyceae</taxon>
        <taxon>Suessiales</taxon>
        <taxon>Symbiodiniaceae</taxon>
        <taxon>Cladocopium</taxon>
    </lineage>
</organism>
<evidence type="ECO:0000313" key="2">
    <source>
        <dbReference type="EMBL" id="CAL1132994.1"/>
    </source>
</evidence>
<gene>
    <name evidence="1" type="ORF">C1SCF055_LOCUS7556</name>
</gene>
<dbReference type="EMBL" id="CAMXCT010000501">
    <property type="protein sequence ID" value="CAI3979619.1"/>
    <property type="molecule type" value="Genomic_DNA"/>
</dbReference>
<evidence type="ECO:0000313" key="4">
    <source>
        <dbReference type="Proteomes" id="UP001152797"/>
    </source>
</evidence>
<sequence>MKLFITFDGAEQEVRFVVLVEPKSTVASLRQRILTDFRLVFPSRLPLCFFRMAAADGFFLTDGATVGEVLDDGSTVTCHRADAEVMGAPLSEDPSAEEVNGLFQTFTSQVSYVAKAVCHAATVGSEVSEAMPILLAMLMLRGPKLLQVRTAALDALQCSLPLASGARSLSAFLAAGGLFVLLSMLSPSTKQGSEAEVERAAELFEDLLAQHGDVLGPLLEVALCELASDSGAAELAAVGLKRQRSYLSHLNVILGRFAGHPKAKSIFAQLLSKYLRLCDALEALPSCWPYVPATMRPAVLELLEEAFHSSQATSSDARALLASLQDSSVPMELQAFVLQLLRKVLDPGRKAHSVALSPKAVNGALMAAMPKHPLLCLEVLGTSALKEDFRVYLANQQSLTKFLVHCCLQPESCKGSDALAIQRAASRCLANLGVSSGRSANLEVIGLKGLYGSTEDFTVRAYLGTALGIEQP</sequence>
<reference evidence="1" key="1">
    <citation type="submission" date="2022-10" db="EMBL/GenBank/DDBJ databases">
        <authorList>
            <person name="Chen Y."/>
            <person name="Dougan E. K."/>
            <person name="Chan C."/>
            <person name="Rhodes N."/>
            <person name="Thang M."/>
        </authorList>
    </citation>
    <scope>NUCLEOTIDE SEQUENCE</scope>
</reference>
<proteinExistence type="predicted"/>
<comment type="caution">
    <text evidence="1">The sequence shown here is derived from an EMBL/GenBank/DDBJ whole genome shotgun (WGS) entry which is preliminary data.</text>
</comment>
<dbReference type="OrthoDB" id="430792at2759"/>
<name>A0A9P1BUB3_9DINO</name>
<dbReference type="AlphaFoldDB" id="A0A9P1BUB3"/>
<dbReference type="EMBL" id="CAMXCT020000501">
    <property type="protein sequence ID" value="CAL1132994.1"/>
    <property type="molecule type" value="Genomic_DNA"/>
</dbReference>
<protein>
    <submittedName>
        <fullName evidence="3">Ubiquitin-like domain-containing protein</fullName>
    </submittedName>
</protein>
<evidence type="ECO:0000313" key="1">
    <source>
        <dbReference type="EMBL" id="CAI3979619.1"/>
    </source>
</evidence>
<dbReference type="Proteomes" id="UP001152797">
    <property type="component" value="Unassembled WGS sequence"/>
</dbReference>
<reference evidence="2" key="2">
    <citation type="submission" date="2024-04" db="EMBL/GenBank/DDBJ databases">
        <authorList>
            <person name="Chen Y."/>
            <person name="Shah S."/>
            <person name="Dougan E. K."/>
            <person name="Thang M."/>
            <person name="Chan C."/>
        </authorList>
    </citation>
    <scope>NUCLEOTIDE SEQUENCE [LARGE SCALE GENOMIC DNA]</scope>
</reference>
<evidence type="ECO:0000313" key="3">
    <source>
        <dbReference type="EMBL" id="CAL4766931.1"/>
    </source>
</evidence>
<keyword evidence="4" id="KW-1185">Reference proteome</keyword>